<dbReference type="GO" id="GO:0016746">
    <property type="term" value="F:acyltransferase activity"/>
    <property type="evidence" value="ECO:0007669"/>
    <property type="project" value="UniProtKB-KW"/>
</dbReference>
<dbReference type="InterPro" id="IPR045304">
    <property type="entry name" value="LbH_SAT"/>
</dbReference>
<proteinExistence type="inferred from homology"/>
<reference evidence="4 5" key="1">
    <citation type="submission" date="2018-08" db="EMBL/GenBank/DDBJ databases">
        <title>Flavobacterium tibetense sp. nov., isolated from a wetland YonghuCo on Tibetan Plateau.</title>
        <authorList>
            <person name="Phurbu D."/>
            <person name="Lu H."/>
            <person name="Xing P."/>
        </authorList>
    </citation>
    <scope>NUCLEOTIDE SEQUENCE [LARGE SCALE GENOMIC DNA]</scope>
    <source>
        <strain evidence="4 5">DJC</strain>
    </source>
</reference>
<gene>
    <name evidence="4" type="ORF">D1012_01180</name>
</gene>
<dbReference type="PANTHER" id="PTHR42811">
    <property type="entry name" value="SERINE ACETYLTRANSFERASE"/>
    <property type="match status" value="1"/>
</dbReference>
<sequence length="179" mass="19799">MSFIALRRGVWRYNMPRILHITRTLLIGRASARISLLVTLMQEARRRRYSLLARWCASRLERYGNYISPHAKIGRRLKLPHPTSIVIGEGVIIGDDVTIYQNVTLGGRVLGDWKKGNYPEIAENTVIFAGAVIVGKVRIGRNCVVGANSVVTANIPDNATAVGAPARIIKIKAEAQKET</sequence>
<name>A0A411Z6W6_9RHOB</name>
<dbReference type="Pfam" id="PF00132">
    <property type="entry name" value="Hexapep"/>
    <property type="match status" value="1"/>
</dbReference>
<keyword evidence="5" id="KW-1185">Reference proteome</keyword>
<dbReference type="InterPro" id="IPR001451">
    <property type="entry name" value="Hexapep"/>
</dbReference>
<dbReference type="EMBL" id="QWEY01000001">
    <property type="protein sequence ID" value="RGP38767.1"/>
    <property type="molecule type" value="Genomic_DNA"/>
</dbReference>
<dbReference type="Gene3D" id="2.160.10.10">
    <property type="entry name" value="Hexapeptide repeat proteins"/>
    <property type="match status" value="1"/>
</dbReference>
<evidence type="ECO:0000313" key="5">
    <source>
        <dbReference type="Proteomes" id="UP000284547"/>
    </source>
</evidence>
<accession>A0A411Z6W6</accession>
<evidence type="ECO:0000256" key="1">
    <source>
        <dbReference type="ARBA" id="ARBA00007274"/>
    </source>
</evidence>
<evidence type="ECO:0000256" key="2">
    <source>
        <dbReference type="ARBA" id="ARBA00022679"/>
    </source>
</evidence>
<keyword evidence="2 4" id="KW-0808">Transferase</keyword>
<dbReference type="CDD" id="cd03354">
    <property type="entry name" value="LbH_SAT"/>
    <property type="match status" value="1"/>
</dbReference>
<evidence type="ECO:0000313" key="4">
    <source>
        <dbReference type="EMBL" id="RGP38767.1"/>
    </source>
</evidence>
<organism evidence="4 5">
    <name type="scientific">Pseudotabrizicola alkalilacus</name>
    <dbReference type="NCBI Taxonomy" id="2305252"/>
    <lineage>
        <taxon>Bacteria</taxon>
        <taxon>Pseudomonadati</taxon>
        <taxon>Pseudomonadota</taxon>
        <taxon>Alphaproteobacteria</taxon>
        <taxon>Rhodobacterales</taxon>
        <taxon>Paracoccaceae</taxon>
        <taxon>Pseudotabrizicola</taxon>
    </lineage>
</organism>
<dbReference type="InterPro" id="IPR011004">
    <property type="entry name" value="Trimer_LpxA-like_sf"/>
</dbReference>
<dbReference type="AlphaFoldDB" id="A0A411Z6W6"/>
<protein>
    <submittedName>
        <fullName evidence="4">Serine acetyltransferase</fullName>
    </submittedName>
</protein>
<keyword evidence="3" id="KW-0012">Acyltransferase</keyword>
<comment type="similarity">
    <text evidence="1">Belongs to the transferase hexapeptide repeat family.</text>
</comment>
<comment type="caution">
    <text evidence="4">The sequence shown here is derived from an EMBL/GenBank/DDBJ whole genome shotgun (WGS) entry which is preliminary data.</text>
</comment>
<dbReference type="SUPFAM" id="SSF51161">
    <property type="entry name" value="Trimeric LpxA-like enzymes"/>
    <property type="match status" value="1"/>
</dbReference>
<evidence type="ECO:0000256" key="3">
    <source>
        <dbReference type="ARBA" id="ARBA00023315"/>
    </source>
</evidence>
<dbReference type="Proteomes" id="UP000284547">
    <property type="component" value="Unassembled WGS sequence"/>
</dbReference>